<comment type="caution">
    <text evidence="5">The sequence shown here is derived from an EMBL/GenBank/DDBJ whole genome shotgun (WGS) entry which is preliminary data.</text>
</comment>
<dbReference type="PRINTS" id="PR00032">
    <property type="entry name" value="HTHARAC"/>
</dbReference>
<name>A0ABN8FWF2_9BACL</name>
<evidence type="ECO:0000313" key="6">
    <source>
        <dbReference type="Proteomes" id="UP000838821"/>
    </source>
</evidence>
<proteinExistence type="predicted"/>
<evidence type="ECO:0000256" key="3">
    <source>
        <dbReference type="ARBA" id="ARBA00023163"/>
    </source>
</evidence>
<keyword evidence="6" id="KW-1185">Reference proteome</keyword>
<dbReference type="RefSeq" id="WP_236284347.1">
    <property type="nucleotide sequence ID" value="NZ_CAKMMW010000001.1"/>
</dbReference>
<dbReference type="InterPro" id="IPR009057">
    <property type="entry name" value="Homeodomain-like_sf"/>
</dbReference>
<dbReference type="InterPro" id="IPR020449">
    <property type="entry name" value="Tscrpt_reg_AraC-type_HTH"/>
</dbReference>
<protein>
    <recommendedName>
        <fullName evidence="4">HTH araC/xylS-type domain-containing protein</fullName>
    </recommendedName>
</protein>
<gene>
    <name evidence="5" type="ORF">PAECIP111891_00513</name>
</gene>
<keyword evidence="1" id="KW-0805">Transcription regulation</keyword>
<evidence type="ECO:0000256" key="1">
    <source>
        <dbReference type="ARBA" id="ARBA00023015"/>
    </source>
</evidence>
<evidence type="ECO:0000313" key="5">
    <source>
        <dbReference type="EMBL" id="CAH1193236.1"/>
    </source>
</evidence>
<accession>A0ABN8FWF2</accession>
<organism evidence="5 6">
    <name type="scientific">Paenibacillus allorhizoplanae</name>
    <dbReference type="NCBI Taxonomy" id="2905648"/>
    <lineage>
        <taxon>Bacteria</taxon>
        <taxon>Bacillati</taxon>
        <taxon>Bacillota</taxon>
        <taxon>Bacilli</taxon>
        <taxon>Bacillales</taxon>
        <taxon>Paenibacillaceae</taxon>
        <taxon>Paenibacillus</taxon>
    </lineage>
</organism>
<dbReference type="SUPFAM" id="SSF46689">
    <property type="entry name" value="Homeodomain-like"/>
    <property type="match status" value="1"/>
</dbReference>
<dbReference type="PANTHER" id="PTHR43280">
    <property type="entry name" value="ARAC-FAMILY TRANSCRIPTIONAL REGULATOR"/>
    <property type="match status" value="1"/>
</dbReference>
<dbReference type="EMBL" id="CAKMMW010000001">
    <property type="protein sequence ID" value="CAH1193236.1"/>
    <property type="molecule type" value="Genomic_DNA"/>
</dbReference>
<keyword evidence="2" id="KW-0238">DNA-binding</keyword>
<dbReference type="SMART" id="SM00342">
    <property type="entry name" value="HTH_ARAC"/>
    <property type="match status" value="1"/>
</dbReference>
<feature type="domain" description="HTH araC/xylS-type" evidence="4">
    <location>
        <begin position="1"/>
        <end position="63"/>
    </location>
</feature>
<dbReference type="Proteomes" id="UP000838821">
    <property type="component" value="Unassembled WGS sequence"/>
</dbReference>
<evidence type="ECO:0000259" key="4">
    <source>
        <dbReference type="PROSITE" id="PS01124"/>
    </source>
</evidence>
<dbReference type="PROSITE" id="PS01124">
    <property type="entry name" value="HTH_ARAC_FAMILY_2"/>
    <property type="match status" value="1"/>
</dbReference>
<sequence length="75" mass="8644">MKNVSESFIQYVTNLRIEESKRLLKKGYKIIDLSEKIGYVNAEHFSRVFKKVTGVSPKVYRESLGLGTEMKTDQS</sequence>
<dbReference type="Pfam" id="PF12833">
    <property type="entry name" value="HTH_18"/>
    <property type="match status" value="1"/>
</dbReference>
<reference evidence="5" key="1">
    <citation type="submission" date="2022-01" db="EMBL/GenBank/DDBJ databases">
        <authorList>
            <person name="Criscuolo A."/>
        </authorList>
    </citation>
    <scope>NUCLEOTIDE SEQUENCE</scope>
    <source>
        <strain evidence="5">CIP111891</strain>
    </source>
</reference>
<evidence type="ECO:0000256" key="2">
    <source>
        <dbReference type="ARBA" id="ARBA00023125"/>
    </source>
</evidence>
<dbReference type="Gene3D" id="1.10.10.60">
    <property type="entry name" value="Homeodomain-like"/>
    <property type="match status" value="1"/>
</dbReference>
<dbReference type="PROSITE" id="PS00041">
    <property type="entry name" value="HTH_ARAC_FAMILY_1"/>
    <property type="match status" value="1"/>
</dbReference>
<dbReference type="InterPro" id="IPR018062">
    <property type="entry name" value="HTH_AraC-typ_CS"/>
</dbReference>
<keyword evidence="3" id="KW-0804">Transcription</keyword>
<dbReference type="PANTHER" id="PTHR43280:SF2">
    <property type="entry name" value="HTH-TYPE TRANSCRIPTIONAL REGULATOR EXSA"/>
    <property type="match status" value="1"/>
</dbReference>
<dbReference type="InterPro" id="IPR018060">
    <property type="entry name" value="HTH_AraC"/>
</dbReference>